<evidence type="ECO:0000256" key="1">
    <source>
        <dbReference type="ARBA" id="ARBA00022553"/>
    </source>
</evidence>
<gene>
    <name evidence="10" type="ORF">SAMN04488559_10988</name>
</gene>
<dbReference type="OrthoDB" id="9790442at2"/>
<dbReference type="SMART" id="SM00448">
    <property type="entry name" value="REC"/>
    <property type="match status" value="1"/>
</dbReference>
<evidence type="ECO:0000313" key="10">
    <source>
        <dbReference type="EMBL" id="SER89151.1"/>
    </source>
</evidence>
<evidence type="ECO:0000256" key="3">
    <source>
        <dbReference type="ARBA" id="ARBA00023015"/>
    </source>
</evidence>
<dbReference type="PROSITE" id="PS50110">
    <property type="entry name" value="RESPONSE_REGULATORY"/>
    <property type="match status" value="1"/>
</dbReference>
<evidence type="ECO:0000259" key="8">
    <source>
        <dbReference type="PROSITE" id="PS50110"/>
    </source>
</evidence>
<dbReference type="GO" id="GO:0005829">
    <property type="term" value="C:cytosol"/>
    <property type="evidence" value="ECO:0007669"/>
    <property type="project" value="TreeGrafter"/>
</dbReference>
<feature type="domain" description="Response regulatory" evidence="8">
    <location>
        <begin position="3"/>
        <end position="117"/>
    </location>
</feature>
<dbReference type="PANTHER" id="PTHR48111">
    <property type="entry name" value="REGULATOR OF RPOS"/>
    <property type="match status" value="1"/>
</dbReference>
<dbReference type="InterPro" id="IPR001867">
    <property type="entry name" value="OmpR/PhoB-type_DNA-bd"/>
</dbReference>
<dbReference type="GO" id="GO:0032993">
    <property type="term" value="C:protein-DNA complex"/>
    <property type="evidence" value="ECO:0007669"/>
    <property type="project" value="TreeGrafter"/>
</dbReference>
<keyword evidence="11" id="KW-1185">Reference proteome</keyword>
<dbReference type="InterPro" id="IPR011006">
    <property type="entry name" value="CheY-like_superfamily"/>
</dbReference>
<feature type="DNA-binding region" description="OmpR/PhoB-type" evidence="7">
    <location>
        <begin position="125"/>
        <end position="222"/>
    </location>
</feature>
<organism evidence="10 11">
    <name type="scientific">Isobaculum melis</name>
    <dbReference type="NCBI Taxonomy" id="142588"/>
    <lineage>
        <taxon>Bacteria</taxon>
        <taxon>Bacillati</taxon>
        <taxon>Bacillota</taxon>
        <taxon>Bacilli</taxon>
        <taxon>Lactobacillales</taxon>
        <taxon>Carnobacteriaceae</taxon>
        <taxon>Isobaculum</taxon>
    </lineage>
</organism>
<dbReference type="AlphaFoldDB" id="A0A1H9SW52"/>
<keyword evidence="1 6" id="KW-0597">Phosphoprotein</keyword>
<dbReference type="GO" id="GO:0000976">
    <property type="term" value="F:transcription cis-regulatory region binding"/>
    <property type="evidence" value="ECO:0007669"/>
    <property type="project" value="TreeGrafter"/>
</dbReference>
<evidence type="ECO:0000259" key="9">
    <source>
        <dbReference type="PROSITE" id="PS51755"/>
    </source>
</evidence>
<evidence type="ECO:0000256" key="4">
    <source>
        <dbReference type="ARBA" id="ARBA00023125"/>
    </source>
</evidence>
<dbReference type="InterPro" id="IPR001789">
    <property type="entry name" value="Sig_transdc_resp-reg_receiver"/>
</dbReference>
<dbReference type="Pfam" id="PF00486">
    <property type="entry name" value="Trans_reg_C"/>
    <property type="match status" value="1"/>
</dbReference>
<dbReference type="Gene3D" id="3.40.50.2300">
    <property type="match status" value="1"/>
</dbReference>
<accession>A0A1H9SW52</accession>
<sequence length="222" mass="25995">MHKILFVDDNQHYLSFLKEALSLEGYQIKTATHAMAGIELFKKETFDLVISDLKMDVVDGISFLHLLRKINENTKVIILTSSESEEDEIKGLESNVNAYIQKDTSIKILLKRIEHTLNQTWVGETHSLSSKNDCIRIDTNARRVFKDEQEVLLTFKEYEMLVLFLKNRNIVLPREQIIATVWGEYKDFFDTRIVDTHVKKIRAKLRISRLYTVRGIGYEWVE</sequence>
<evidence type="ECO:0000256" key="7">
    <source>
        <dbReference type="PROSITE-ProRule" id="PRU01091"/>
    </source>
</evidence>
<evidence type="ECO:0000256" key="2">
    <source>
        <dbReference type="ARBA" id="ARBA00023012"/>
    </source>
</evidence>
<feature type="domain" description="OmpR/PhoB-type" evidence="9">
    <location>
        <begin position="125"/>
        <end position="222"/>
    </location>
</feature>
<name>A0A1H9SW52_9LACT</name>
<dbReference type="SMART" id="SM00862">
    <property type="entry name" value="Trans_reg_C"/>
    <property type="match status" value="1"/>
</dbReference>
<dbReference type="CDD" id="cd00156">
    <property type="entry name" value="REC"/>
    <property type="match status" value="1"/>
</dbReference>
<dbReference type="GO" id="GO:0006355">
    <property type="term" value="P:regulation of DNA-templated transcription"/>
    <property type="evidence" value="ECO:0007669"/>
    <property type="project" value="InterPro"/>
</dbReference>
<protein>
    <submittedName>
        <fullName evidence="10">Two-component system, OmpR family, response regulator VanR</fullName>
    </submittedName>
</protein>
<dbReference type="PANTHER" id="PTHR48111:SF32">
    <property type="entry name" value="STAGE 0 SPORULATION PROTEIN A HOMOLOG"/>
    <property type="match status" value="1"/>
</dbReference>
<dbReference type="PROSITE" id="PS51755">
    <property type="entry name" value="OMPR_PHOB"/>
    <property type="match status" value="1"/>
</dbReference>
<dbReference type="EMBL" id="FOHA01000009">
    <property type="protein sequence ID" value="SER89151.1"/>
    <property type="molecule type" value="Genomic_DNA"/>
</dbReference>
<dbReference type="STRING" id="142588.SAMN04488559_10988"/>
<keyword evidence="3" id="KW-0805">Transcription regulation</keyword>
<keyword evidence="2" id="KW-0902">Two-component regulatory system</keyword>
<keyword evidence="4 7" id="KW-0238">DNA-binding</keyword>
<evidence type="ECO:0000256" key="6">
    <source>
        <dbReference type="PROSITE-ProRule" id="PRU00169"/>
    </source>
</evidence>
<keyword evidence="5" id="KW-0804">Transcription</keyword>
<dbReference type="InterPro" id="IPR036388">
    <property type="entry name" value="WH-like_DNA-bd_sf"/>
</dbReference>
<dbReference type="Gene3D" id="1.10.10.10">
    <property type="entry name" value="Winged helix-like DNA-binding domain superfamily/Winged helix DNA-binding domain"/>
    <property type="match status" value="1"/>
</dbReference>
<evidence type="ECO:0000256" key="5">
    <source>
        <dbReference type="ARBA" id="ARBA00023163"/>
    </source>
</evidence>
<dbReference type="GO" id="GO:0000156">
    <property type="term" value="F:phosphorelay response regulator activity"/>
    <property type="evidence" value="ECO:0007669"/>
    <property type="project" value="TreeGrafter"/>
</dbReference>
<evidence type="ECO:0000313" key="11">
    <source>
        <dbReference type="Proteomes" id="UP000198948"/>
    </source>
</evidence>
<dbReference type="InterPro" id="IPR039420">
    <property type="entry name" value="WalR-like"/>
</dbReference>
<dbReference type="SUPFAM" id="SSF52172">
    <property type="entry name" value="CheY-like"/>
    <property type="match status" value="1"/>
</dbReference>
<dbReference type="CDD" id="cd00383">
    <property type="entry name" value="trans_reg_C"/>
    <property type="match status" value="1"/>
</dbReference>
<proteinExistence type="predicted"/>
<dbReference type="RefSeq" id="WP_092652308.1">
    <property type="nucleotide sequence ID" value="NZ_FOHA01000009.1"/>
</dbReference>
<dbReference type="Pfam" id="PF00072">
    <property type="entry name" value="Response_reg"/>
    <property type="match status" value="1"/>
</dbReference>
<reference evidence="10 11" key="1">
    <citation type="submission" date="2016-10" db="EMBL/GenBank/DDBJ databases">
        <authorList>
            <person name="de Groot N.N."/>
        </authorList>
    </citation>
    <scope>NUCLEOTIDE SEQUENCE [LARGE SCALE GENOMIC DNA]</scope>
    <source>
        <strain evidence="10 11">DSM 13760</strain>
    </source>
</reference>
<feature type="modified residue" description="4-aspartylphosphate" evidence="6">
    <location>
        <position position="52"/>
    </location>
</feature>
<dbReference type="Proteomes" id="UP000198948">
    <property type="component" value="Unassembled WGS sequence"/>
</dbReference>